<proteinExistence type="predicted"/>
<gene>
    <name evidence="1" type="primary">PET18</name>
</gene>
<protein>
    <submittedName>
        <fullName evidence="1">PET18 protein</fullName>
    </submittedName>
</protein>
<dbReference type="EMBL" id="EF364427">
    <property type="protein sequence ID" value="ABP33180.1"/>
    <property type="molecule type" value="Genomic_DNA"/>
</dbReference>
<dbReference type="SUPFAM" id="SSF48613">
    <property type="entry name" value="Heme oxygenase-like"/>
    <property type="match status" value="1"/>
</dbReference>
<dbReference type="InterPro" id="IPR016084">
    <property type="entry name" value="Haem_Oase-like_multi-hlx"/>
</dbReference>
<reference evidence="1" key="1">
    <citation type="journal article" date="2007" name="Eukaryot. Cell">
        <title>Genome survey sequencing of the wine spoilage yeast Dekkera (Brettanomyces) bruxellensis.</title>
        <authorList>
            <person name="Woolfit M."/>
            <person name="Rozpedowska E."/>
            <person name="Piskur J."/>
            <person name="Wolfe K.H."/>
        </authorList>
    </citation>
    <scope>NUCLEOTIDE SEQUENCE</scope>
</reference>
<name>A4ZQ17_DEKBR</name>
<feature type="non-terminal residue" evidence="1">
    <location>
        <position position="1"/>
    </location>
</feature>
<dbReference type="Gene3D" id="1.20.910.10">
    <property type="entry name" value="Heme oxygenase-like"/>
    <property type="match status" value="1"/>
</dbReference>
<evidence type="ECO:0000313" key="1">
    <source>
        <dbReference type="EMBL" id="ABP33180.1"/>
    </source>
</evidence>
<sequence>DLKYFYDCGKAMLKTAYLCPDAKDVVTFNKQLGFFANDEHDYFGETINYCVKHDPSLKKYLKADFILPEVRNYMAYIKRISSRIDDFNYGQMVTFIWANEKIYLQWAQNALNIPDSIPEDLHWRFKQWITLHSGNAFEQWVEFLEGQVNKYGRISEIEPIFLKVTDLEFGFFEGCYTCK</sequence>
<dbReference type="AlphaFoldDB" id="A4ZQ17"/>
<accession>A4ZQ17</accession>
<organism evidence="1">
    <name type="scientific">Dekkera bruxellensis</name>
    <name type="common">Brettanomyces custersii</name>
    <dbReference type="NCBI Taxonomy" id="5007"/>
    <lineage>
        <taxon>Eukaryota</taxon>
        <taxon>Fungi</taxon>
        <taxon>Dikarya</taxon>
        <taxon>Ascomycota</taxon>
        <taxon>Saccharomycotina</taxon>
        <taxon>Pichiomycetes</taxon>
        <taxon>Pichiales</taxon>
        <taxon>Pichiaceae</taxon>
        <taxon>Brettanomyces</taxon>
    </lineage>
</organism>